<dbReference type="AlphaFoldDB" id="A0A8H5H9M7"/>
<reference evidence="2 3" key="1">
    <citation type="journal article" date="2020" name="ISME J.">
        <title>Uncovering the hidden diversity of litter-decomposition mechanisms in mushroom-forming fungi.</title>
        <authorList>
            <person name="Floudas D."/>
            <person name="Bentzer J."/>
            <person name="Ahren D."/>
            <person name="Johansson T."/>
            <person name="Persson P."/>
            <person name="Tunlid A."/>
        </authorList>
    </citation>
    <scope>NUCLEOTIDE SEQUENCE [LARGE SCALE GENOMIC DNA]</scope>
    <source>
        <strain evidence="2 3">CBS 406.79</strain>
    </source>
</reference>
<organism evidence="2 3">
    <name type="scientific">Collybiopsis confluens</name>
    <dbReference type="NCBI Taxonomy" id="2823264"/>
    <lineage>
        <taxon>Eukaryota</taxon>
        <taxon>Fungi</taxon>
        <taxon>Dikarya</taxon>
        <taxon>Basidiomycota</taxon>
        <taxon>Agaricomycotina</taxon>
        <taxon>Agaricomycetes</taxon>
        <taxon>Agaricomycetidae</taxon>
        <taxon>Agaricales</taxon>
        <taxon>Marasmiineae</taxon>
        <taxon>Omphalotaceae</taxon>
        <taxon>Collybiopsis</taxon>
    </lineage>
</organism>
<dbReference type="OrthoDB" id="3059685at2759"/>
<comment type="caution">
    <text evidence="2">The sequence shown here is derived from an EMBL/GenBank/DDBJ whole genome shotgun (WGS) entry which is preliminary data.</text>
</comment>
<feature type="compositionally biased region" description="Basic and acidic residues" evidence="1">
    <location>
        <begin position="41"/>
        <end position="50"/>
    </location>
</feature>
<sequence>MMVAPMLRLDSLLKGTHRRDLEPCDGRPTKRARTITYKVSDSPRRPKSSLDQDSSPVEHLGRVLLTRNHHQNLSAHSFRPTKPLPRHPTSSASSAESSRPPPPPQYSGLFDLFSSVSSSIPASLFGTPDKHGAFRSLHKIFSDIQSSLHFEEGQCFLSTCSETPTRHGSLHWSTIRDPLDNRRLNISLHDIREVSLSSGCKSSDVDMESSQSPPTAFLTSPEGLFASAQVVGGEGSGEDLVDSFGEFVIRRAWCGFSEDNDALMEIFEGHFTLQIFFGESYADLGLADAINQRLDFWAMRRKLDAHGVRM</sequence>
<proteinExistence type="predicted"/>
<name>A0A8H5H9M7_9AGAR</name>
<feature type="compositionally biased region" description="Basic and acidic residues" evidence="1">
    <location>
        <begin position="18"/>
        <end position="28"/>
    </location>
</feature>
<feature type="compositionally biased region" description="Low complexity" evidence="1">
    <location>
        <begin position="88"/>
        <end position="98"/>
    </location>
</feature>
<accession>A0A8H5H9M7</accession>
<dbReference type="Proteomes" id="UP000518752">
    <property type="component" value="Unassembled WGS sequence"/>
</dbReference>
<keyword evidence="3" id="KW-1185">Reference proteome</keyword>
<evidence type="ECO:0000256" key="1">
    <source>
        <dbReference type="SAM" id="MobiDB-lite"/>
    </source>
</evidence>
<protein>
    <submittedName>
        <fullName evidence="2">Uncharacterized protein</fullName>
    </submittedName>
</protein>
<evidence type="ECO:0000313" key="3">
    <source>
        <dbReference type="Proteomes" id="UP000518752"/>
    </source>
</evidence>
<dbReference type="EMBL" id="JAACJN010000070">
    <property type="protein sequence ID" value="KAF5379293.1"/>
    <property type="molecule type" value="Genomic_DNA"/>
</dbReference>
<gene>
    <name evidence="2" type="ORF">D9757_007624</name>
</gene>
<feature type="region of interest" description="Disordered" evidence="1">
    <location>
        <begin position="18"/>
        <end position="107"/>
    </location>
</feature>
<evidence type="ECO:0000313" key="2">
    <source>
        <dbReference type="EMBL" id="KAF5379293.1"/>
    </source>
</evidence>